<protein>
    <submittedName>
        <fullName evidence="1">Uncharacterized protein</fullName>
    </submittedName>
</protein>
<gene>
    <name evidence="1" type="ORF">BDZ94DRAFT_1313134</name>
</gene>
<evidence type="ECO:0000313" key="2">
    <source>
        <dbReference type="Proteomes" id="UP000807353"/>
    </source>
</evidence>
<dbReference type="AlphaFoldDB" id="A0A9P5XWX8"/>
<dbReference type="EMBL" id="MU150336">
    <property type="protein sequence ID" value="KAF9458569.1"/>
    <property type="molecule type" value="Genomic_DNA"/>
</dbReference>
<reference evidence="1" key="1">
    <citation type="submission" date="2020-11" db="EMBL/GenBank/DDBJ databases">
        <authorList>
            <consortium name="DOE Joint Genome Institute"/>
            <person name="Ahrendt S."/>
            <person name="Riley R."/>
            <person name="Andreopoulos W."/>
            <person name="Labutti K."/>
            <person name="Pangilinan J."/>
            <person name="Ruiz-Duenas F.J."/>
            <person name="Barrasa J.M."/>
            <person name="Sanchez-Garcia M."/>
            <person name="Camarero S."/>
            <person name="Miyauchi S."/>
            <person name="Serrano A."/>
            <person name="Linde D."/>
            <person name="Babiker R."/>
            <person name="Drula E."/>
            <person name="Ayuso-Fernandez I."/>
            <person name="Pacheco R."/>
            <person name="Padilla G."/>
            <person name="Ferreira P."/>
            <person name="Barriuso J."/>
            <person name="Kellner H."/>
            <person name="Castanera R."/>
            <person name="Alfaro M."/>
            <person name="Ramirez L."/>
            <person name="Pisabarro A.G."/>
            <person name="Kuo A."/>
            <person name="Tritt A."/>
            <person name="Lipzen A."/>
            <person name="He G."/>
            <person name="Yan M."/>
            <person name="Ng V."/>
            <person name="Cullen D."/>
            <person name="Martin F."/>
            <person name="Rosso M.-N."/>
            <person name="Henrissat B."/>
            <person name="Hibbett D."/>
            <person name="Martinez A.T."/>
            <person name="Grigoriev I.V."/>
        </authorList>
    </citation>
    <scope>NUCLEOTIDE SEQUENCE</scope>
    <source>
        <strain evidence="1">CBS 247.69</strain>
    </source>
</reference>
<sequence length="99" mass="11118">MPDLITPHLGVYESAADDLFDTIQAENQVPCLEELNIEVHSAAVALKFLWRRWSNVSRQGIHRGTIYLGGEIREDDEAAVAQLEATMIEMGNEMSLDFI</sequence>
<keyword evidence="2" id="KW-1185">Reference proteome</keyword>
<organism evidence="1 2">
    <name type="scientific">Collybia nuda</name>
    <dbReference type="NCBI Taxonomy" id="64659"/>
    <lineage>
        <taxon>Eukaryota</taxon>
        <taxon>Fungi</taxon>
        <taxon>Dikarya</taxon>
        <taxon>Basidiomycota</taxon>
        <taxon>Agaricomycotina</taxon>
        <taxon>Agaricomycetes</taxon>
        <taxon>Agaricomycetidae</taxon>
        <taxon>Agaricales</taxon>
        <taxon>Tricholomatineae</taxon>
        <taxon>Clitocybaceae</taxon>
        <taxon>Collybia</taxon>
    </lineage>
</organism>
<name>A0A9P5XWX8_9AGAR</name>
<accession>A0A9P5XWX8</accession>
<comment type="caution">
    <text evidence="1">The sequence shown here is derived from an EMBL/GenBank/DDBJ whole genome shotgun (WGS) entry which is preliminary data.</text>
</comment>
<dbReference type="Proteomes" id="UP000807353">
    <property type="component" value="Unassembled WGS sequence"/>
</dbReference>
<evidence type="ECO:0000313" key="1">
    <source>
        <dbReference type="EMBL" id="KAF9458569.1"/>
    </source>
</evidence>
<proteinExistence type="predicted"/>